<dbReference type="EMBL" id="JANBVO010000037">
    <property type="protein sequence ID" value="KAJ9136906.1"/>
    <property type="molecule type" value="Genomic_DNA"/>
</dbReference>
<evidence type="ECO:0000313" key="2">
    <source>
        <dbReference type="EMBL" id="KAJ9136906.1"/>
    </source>
</evidence>
<name>A0AA38VEU1_9PEZI</name>
<feature type="region of interest" description="Disordered" evidence="1">
    <location>
        <begin position="42"/>
        <end position="102"/>
    </location>
</feature>
<protein>
    <submittedName>
        <fullName evidence="2">Uncharacterized protein</fullName>
    </submittedName>
</protein>
<proteinExistence type="predicted"/>
<evidence type="ECO:0000256" key="1">
    <source>
        <dbReference type="SAM" id="MobiDB-lite"/>
    </source>
</evidence>
<sequence length="197" mass="21779">MRQFVNARRSLSNNAAGGVSRLLGERTDAAAAGLHIEFASLEEKEEKGQKQPSTGYKTSLPRTRQRSNHLLRPHRESSTKKAGQPSTSPAQRKAGKKQARAEQPFACLPVPPRQESYVECICHQSLRPAPSSTIETDLFPSVDEYSNSCLHGRSRRVSLYPLHPPLRCKSLAQFAGILPLQTLATVGPFFLHLRLAN</sequence>
<feature type="compositionally biased region" description="Basic residues" evidence="1">
    <location>
        <begin position="63"/>
        <end position="72"/>
    </location>
</feature>
<reference evidence="2" key="1">
    <citation type="submission" date="2022-07" db="EMBL/GenBank/DDBJ databases">
        <title>Fungi with potential for degradation of polypropylene.</title>
        <authorList>
            <person name="Gostincar C."/>
        </authorList>
    </citation>
    <scope>NUCLEOTIDE SEQUENCE</scope>
    <source>
        <strain evidence="2">EXF-13308</strain>
    </source>
</reference>
<organism evidence="2 3">
    <name type="scientific">Pleurostoma richardsiae</name>
    <dbReference type="NCBI Taxonomy" id="41990"/>
    <lineage>
        <taxon>Eukaryota</taxon>
        <taxon>Fungi</taxon>
        <taxon>Dikarya</taxon>
        <taxon>Ascomycota</taxon>
        <taxon>Pezizomycotina</taxon>
        <taxon>Sordariomycetes</taxon>
        <taxon>Sordariomycetidae</taxon>
        <taxon>Calosphaeriales</taxon>
        <taxon>Pleurostomataceae</taxon>
        <taxon>Pleurostoma</taxon>
    </lineage>
</organism>
<feature type="compositionally biased region" description="Polar residues" evidence="1">
    <location>
        <begin position="50"/>
        <end position="62"/>
    </location>
</feature>
<accession>A0AA38VEU1</accession>
<dbReference type="Proteomes" id="UP001174694">
    <property type="component" value="Unassembled WGS sequence"/>
</dbReference>
<gene>
    <name evidence="2" type="ORF">NKR23_g9517</name>
</gene>
<keyword evidence="3" id="KW-1185">Reference proteome</keyword>
<comment type="caution">
    <text evidence="2">The sequence shown here is derived from an EMBL/GenBank/DDBJ whole genome shotgun (WGS) entry which is preliminary data.</text>
</comment>
<evidence type="ECO:0000313" key="3">
    <source>
        <dbReference type="Proteomes" id="UP001174694"/>
    </source>
</evidence>
<feature type="compositionally biased region" description="Polar residues" evidence="1">
    <location>
        <begin position="80"/>
        <end position="89"/>
    </location>
</feature>
<dbReference type="AlphaFoldDB" id="A0AA38VEU1"/>